<dbReference type="Gene3D" id="3.30.300.70">
    <property type="entry name" value="RimP-like superfamily, N-terminal"/>
    <property type="match status" value="1"/>
</dbReference>
<dbReference type="CDD" id="cd01734">
    <property type="entry name" value="YlxS_C"/>
    <property type="match status" value="1"/>
</dbReference>
<reference evidence="6 7" key="1">
    <citation type="submission" date="2023-03" db="EMBL/GenBank/DDBJ databases">
        <title>Host association and intracellularity evolved multiple times independently in the Rickettsiales.</title>
        <authorList>
            <person name="Castelli M."/>
            <person name="Nardi T."/>
            <person name="Gammuto L."/>
            <person name="Bellinzona G."/>
            <person name="Sabaneyeva E."/>
            <person name="Potekhin A."/>
            <person name="Serra V."/>
            <person name="Petroni G."/>
            <person name="Sassera D."/>
        </authorList>
    </citation>
    <scope>NUCLEOTIDE SEQUENCE [LARGE SCALE GENOMIC DNA]</scope>
    <source>
        <strain evidence="6 7">Sr 2-6</strain>
    </source>
</reference>
<dbReference type="InterPro" id="IPR036847">
    <property type="entry name" value="RimP_C_sf"/>
</dbReference>
<comment type="subcellular location">
    <subcellularLocation>
        <location evidence="3">Cytoplasm</location>
    </subcellularLocation>
</comment>
<dbReference type="InterPro" id="IPR028989">
    <property type="entry name" value="RimP_N"/>
</dbReference>
<dbReference type="Gene3D" id="2.30.30.180">
    <property type="entry name" value="Ribosome maturation factor RimP, C-terminal domain"/>
    <property type="match status" value="1"/>
</dbReference>
<keyword evidence="7" id="KW-1185">Reference proteome</keyword>
<dbReference type="InterPro" id="IPR003728">
    <property type="entry name" value="Ribosome_maturation_RimP"/>
</dbReference>
<keyword evidence="2 3" id="KW-0690">Ribosome biogenesis</keyword>
<organism evidence="6 7">
    <name type="scientific">Candidatus Megaera venefica</name>
    <dbReference type="NCBI Taxonomy" id="2055910"/>
    <lineage>
        <taxon>Bacteria</taxon>
        <taxon>Pseudomonadati</taxon>
        <taxon>Pseudomonadota</taxon>
        <taxon>Alphaproteobacteria</taxon>
        <taxon>Rickettsiales</taxon>
        <taxon>Rickettsiaceae</taxon>
        <taxon>Candidatus Megaera</taxon>
    </lineage>
</organism>
<evidence type="ECO:0000313" key="6">
    <source>
        <dbReference type="EMBL" id="MEA0971350.1"/>
    </source>
</evidence>
<dbReference type="InterPro" id="IPR028998">
    <property type="entry name" value="RimP_C"/>
</dbReference>
<comment type="caution">
    <text evidence="6">The sequence shown here is derived from an EMBL/GenBank/DDBJ whole genome shotgun (WGS) entry which is preliminary data.</text>
</comment>
<evidence type="ECO:0000256" key="3">
    <source>
        <dbReference type="HAMAP-Rule" id="MF_01077"/>
    </source>
</evidence>
<dbReference type="Pfam" id="PF02576">
    <property type="entry name" value="RimP_N"/>
    <property type="match status" value="1"/>
</dbReference>
<name>A0ABU5NDW8_9RICK</name>
<dbReference type="SUPFAM" id="SSF75420">
    <property type="entry name" value="YhbC-like, N-terminal domain"/>
    <property type="match status" value="1"/>
</dbReference>
<feature type="domain" description="Ribosome maturation factor RimP C-terminal" evidence="5">
    <location>
        <begin position="84"/>
        <end position="148"/>
    </location>
</feature>
<gene>
    <name evidence="3" type="primary">rimP</name>
    <name evidence="6" type="ORF">Megvenef_01326</name>
</gene>
<evidence type="ECO:0000259" key="4">
    <source>
        <dbReference type="Pfam" id="PF02576"/>
    </source>
</evidence>
<dbReference type="InterPro" id="IPR035956">
    <property type="entry name" value="RimP_N_sf"/>
</dbReference>
<accession>A0ABU5NDW8</accession>
<dbReference type="PANTHER" id="PTHR33867:SF1">
    <property type="entry name" value="RIBOSOME MATURATION FACTOR RIMP"/>
    <property type="match status" value="1"/>
</dbReference>
<comment type="similarity">
    <text evidence="3">Belongs to the RimP family.</text>
</comment>
<evidence type="ECO:0000313" key="7">
    <source>
        <dbReference type="Proteomes" id="UP001291687"/>
    </source>
</evidence>
<comment type="function">
    <text evidence="3">Required for maturation of 30S ribosomal subunits.</text>
</comment>
<evidence type="ECO:0000259" key="5">
    <source>
        <dbReference type="Pfam" id="PF17384"/>
    </source>
</evidence>
<proteinExistence type="inferred from homology"/>
<keyword evidence="1 3" id="KW-0963">Cytoplasm</keyword>
<feature type="domain" description="Ribosome maturation factor RimP N-terminal" evidence="4">
    <location>
        <begin position="8"/>
        <end position="81"/>
    </location>
</feature>
<dbReference type="HAMAP" id="MF_01077">
    <property type="entry name" value="RimP"/>
    <property type="match status" value="1"/>
</dbReference>
<evidence type="ECO:0000256" key="2">
    <source>
        <dbReference type="ARBA" id="ARBA00022517"/>
    </source>
</evidence>
<dbReference type="SUPFAM" id="SSF74942">
    <property type="entry name" value="YhbC-like, C-terminal domain"/>
    <property type="match status" value="1"/>
</dbReference>
<protein>
    <recommendedName>
        <fullName evidence="3">Ribosome maturation factor RimP</fullName>
    </recommendedName>
</protein>
<evidence type="ECO:0000256" key="1">
    <source>
        <dbReference type="ARBA" id="ARBA00022490"/>
    </source>
</evidence>
<dbReference type="Pfam" id="PF17384">
    <property type="entry name" value="DUF150_C"/>
    <property type="match status" value="1"/>
</dbReference>
<dbReference type="PANTHER" id="PTHR33867">
    <property type="entry name" value="RIBOSOME MATURATION FACTOR RIMP"/>
    <property type="match status" value="1"/>
</dbReference>
<dbReference type="Proteomes" id="UP001291687">
    <property type="component" value="Unassembled WGS sequence"/>
</dbReference>
<dbReference type="EMBL" id="JARJFB010000119">
    <property type="protein sequence ID" value="MEA0971350.1"/>
    <property type="molecule type" value="Genomic_DNA"/>
</dbReference>
<dbReference type="RefSeq" id="WP_322777252.1">
    <property type="nucleotide sequence ID" value="NZ_JARJFB010000119.1"/>
</dbReference>
<sequence>MEQRVTSLIESTVNTLGFDVVKVIIHGTSTKIVEILIERIDGEKVQVNDCQVVSKNISAMLDVEDIISGKYFLEVSSAGVERPLVKITDFDKFAGREIKIRLKAAFNGNLTYKGQLLGVEGEKVKLKSKNIEMFFDYSNIKNAKLVLTDDMFRALLNKKD</sequence>